<name>A0ABM1Z5Z2_AEDAL</name>
<feature type="domain" description="DUF5641" evidence="1">
    <location>
        <begin position="275"/>
        <end position="354"/>
    </location>
</feature>
<dbReference type="Pfam" id="PF18701">
    <property type="entry name" value="DUF5641"/>
    <property type="match status" value="1"/>
</dbReference>
<dbReference type="InterPro" id="IPR040676">
    <property type="entry name" value="DUF5641"/>
</dbReference>
<proteinExistence type="predicted"/>
<evidence type="ECO:0000259" key="1">
    <source>
        <dbReference type="Pfam" id="PF18701"/>
    </source>
</evidence>
<dbReference type="Proteomes" id="UP000069940">
    <property type="component" value="Unassembled WGS sequence"/>
</dbReference>
<dbReference type="PANTHER" id="PTHR47331">
    <property type="entry name" value="PHD-TYPE DOMAIN-CONTAINING PROTEIN"/>
    <property type="match status" value="1"/>
</dbReference>
<reference evidence="3" key="1">
    <citation type="journal article" date="2015" name="Proc. Natl. Acad. Sci. U.S.A.">
        <title>Genome sequence of the Asian Tiger mosquito, Aedes albopictus, reveals insights into its biology, genetics, and evolution.</title>
        <authorList>
            <person name="Chen X.G."/>
            <person name="Jiang X."/>
            <person name="Gu J."/>
            <person name="Xu M."/>
            <person name="Wu Y."/>
            <person name="Deng Y."/>
            <person name="Zhang C."/>
            <person name="Bonizzoni M."/>
            <person name="Dermauw W."/>
            <person name="Vontas J."/>
            <person name="Armbruster P."/>
            <person name="Huang X."/>
            <person name="Yang Y."/>
            <person name="Zhang H."/>
            <person name="He W."/>
            <person name="Peng H."/>
            <person name="Liu Y."/>
            <person name="Wu K."/>
            <person name="Chen J."/>
            <person name="Lirakis M."/>
            <person name="Topalis P."/>
            <person name="Van Leeuwen T."/>
            <person name="Hall A.B."/>
            <person name="Jiang X."/>
            <person name="Thorpe C."/>
            <person name="Mueller R.L."/>
            <person name="Sun C."/>
            <person name="Waterhouse R.M."/>
            <person name="Yan G."/>
            <person name="Tu Z.J."/>
            <person name="Fang X."/>
            <person name="James A.A."/>
        </authorList>
    </citation>
    <scope>NUCLEOTIDE SEQUENCE [LARGE SCALE GENOMIC DNA]</scope>
    <source>
        <strain evidence="3">Foshan</strain>
    </source>
</reference>
<dbReference type="EnsemblMetazoa" id="AALFPA23_015382.R22364">
    <property type="protein sequence ID" value="AALFPA23_015382.P22364"/>
    <property type="gene ID" value="AALFPA23_015382"/>
</dbReference>
<organism evidence="2 3">
    <name type="scientific">Aedes albopictus</name>
    <name type="common">Asian tiger mosquito</name>
    <name type="synonym">Stegomyia albopicta</name>
    <dbReference type="NCBI Taxonomy" id="7160"/>
    <lineage>
        <taxon>Eukaryota</taxon>
        <taxon>Metazoa</taxon>
        <taxon>Ecdysozoa</taxon>
        <taxon>Arthropoda</taxon>
        <taxon>Hexapoda</taxon>
        <taxon>Insecta</taxon>
        <taxon>Pterygota</taxon>
        <taxon>Neoptera</taxon>
        <taxon>Endopterygota</taxon>
        <taxon>Diptera</taxon>
        <taxon>Nematocera</taxon>
        <taxon>Culicoidea</taxon>
        <taxon>Culicidae</taxon>
        <taxon>Culicinae</taxon>
        <taxon>Aedini</taxon>
        <taxon>Aedes</taxon>
        <taxon>Stegomyia</taxon>
    </lineage>
</organism>
<evidence type="ECO:0000313" key="2">
    <source>
        <dbReference type="EnsemblMetazoa" id="AALFPA23_015382.P22364"/>
    </source>
</evidence>
<sequence>MTVMQRNVDLPLNDRKSIEKHSQLYQLVPVLDEDGLLRQYGRIGAVPGVSRNMRCPVILPKTHWVTKLLVEKYHRKYRHANAETIVNETRQVYAISNLRPLVKKVVRGCLLGRLRKARPSIPPMAPLPAARLAVHARPFTNTGLDYFGLFSPRSSIQFVNIVLYVLRATLRWTARISRRIHYGQRKERLLREQISQGLSSTFTNSATKWTFISPFIPPGAPHMGGAWERLVQSVKRVMKTLTPNHFIMGSSSGASRCNQVPNHSQSAHRLKDMHEYIQLKLDPFWHRWIVEYLPVIRRQPKWFEEVRQLREGDLVLIVNDGERNSWVRGRVEQTTAGVDGRVRQAMVRTSGGCTRGRMSAELAALPANYRMRTEQQGVPLV</sequence>
<dbReference type="RefSeq" id="XP_062708656.1">
    <property type="nucleotide sequence ID" value="XM_062852672.1"/>
</dbReference>
<reference evidence="2" key="2">
    <citation type="submission" date="2025-05" db="UniProtKB">
        <authorList>
            <consortium name="EnsemblMetazoa"/>
        </authorList>
    </citation>
    <scope>IDENTIFICATION</scope>
    <source>
        <strain evidence="2">Foshan</strain>
    </source>
</reference>
<protein>
    <recommendedName>
        <fullName evidence="1">DUF5641 domain-containing protein</fullName>
    </recommendedName>
</protein>
<evidence type="ECO:0000313" key="3">
    <source>
        <dbReference type="Proteomes" id="UP000069940"/>
    </source>
</evidence>
<dbReference type="PANTHER" id="PTHR47331:SF1">
    <property type="entry name" value="GAG-LIKE PROTEIN"/>
    <property type="match status" value="1"/>
</dbReference>
<dbReference type="InterPro" id="IPR036397">
    <property type="entry name" value="RNaseH_sf"/>
</dbReference>
<dbReference type="GeneID" id="134288290"/>
<accession>A0ABM1Z5Z2</accession>
<dbReference type="Gene3D" id="3.30.420.10">
    <property type="entry name" value="Ribonuclease H-like superfamily/Ribonuclease H"/>
    <property type="match status" value="1"/>
</dbReference>
<keyword evidence="3" id="KW-1185">Reference proteome</keyword>